<name>A0ABU8LZ81_9PSEU</name>
<comment type="caution">
    <text evidence="2">The sequence shown here is derived from an EMBL/GenBank/DDBJ whole genome shotgun (WGS) entry which is preliminary data.</text>
</comment>
<protein>
    <submittedName>
        <fullName evidence="2">SMI1/KNR4 family protein</fullName>
    </submittedName>
</protein>
<evidence type="ECO:0000313" key="3">
    <source>
        <dbReference type="Proteomes" id="UP001369736"/>
    </source>
</evidence>
<feature type="domain" description="Knr4/Smi1-like" evidence="1">
    <location>
        <begin position="12"/>
        <end position="135"/>
    </location>
</feature>
<dbReference type="Gene3D" id="3.40.1580.10">
    <property type="entry name" value="SMI1/KNR4-like"/>
    <property type="match status" value="1"/>
</dbReference>
<proteinExistence type="predicted"/>
<gene>
    <name evidence="2" type="ORF">WCD58_04670</name>
</gene>
<evidence type="ECO:0000259" key="1">
    <source>
        <dbReference type="SMART" id="SM00860"/>
    </source>
</evidence>
<dbReference type="Pfam" id="PF09346">
    <property type="entry name" value="SMI1_KNR4"/>
    <property type="match status" value="1"/>
</dbReference>
<dbReference type="SMART" id="SM00860">
    <property type="entry name" value="SMI1_KNR4"/>
    <property type="match status" value="1"/>
</dbReference>
<dbReference type="InterPro" id="IPR018958">
    <property type="entry name" value="Knr4/Smi1-like_dom"/>
</dbReference>
<accession>A0ABU8LZ81</accession>
<sequence>MVEWVQDVVLAPATDADVREHEDALRVDLPGDFLAVAQRLQGARPVPAAVDLAGGAGTAVARLLHFAEGFGNIVTRRFPVEGVLDKGVIPFAEDIGGDLFCFSYRTDFDAPPVVFWDVDGGAAPLAPSFTAFVDLLHE</sequence>
<dbReference type="InterPro" id="IPR037883">
    <property type="entry name" value="Knr4/Smi1-like_sf"/>
</dbReference>
<reference evidence="2 3" key="1">
    <citation type="submission" date="2024-03" db="EMBL/GenBank/DDBJ databases">
        <title>Actinomycetospora sp. OC33-EN07, a novel actinomycete isolated from wild orchid (Aerides multiflora).</title>
        <authorList>
            <person name="Suriyachadkun C."/>
        </authorList>
    </citation>
    <scope>NUCLEOTIDE SEQUENCE [LARGE SCALE GENOMIC DNA]</scope>
    <source>
        <strain evidence="2 3">OC33-EN07</strain>
    </source>
</reference>
<dbReference type="RefSeq" id="WP_337699975.1">
    <property type="nucleotide sequence ID" value="NZ_JBBEGM010000001.1"/>
</dbReference>
<keyword evidence="3" id="KW-1185">Reference proteome</keyword>
<organism evidence="2 3">
    <name type="scientific">Actinomycetospora flava</name>
    <dbReference type="NCBI Taxonomy" id="3129232"/>
    <lineage>
        <taxon>Bacteria</taxon>
        <taxon>Bacillati</taxon>
        <taxon>Actinomycetota</taxon>
        <taxon>Actinomycetes</taxon>
        <taxon>Pseudonocardiales</taxon>
        <taxon>Pseudonocardiaceae</taxon>
        <taxon>Actinomycetospora</taxon>
    </lineage>
</organism>
<evidence type="ECO:0000313" key="2">
    <source>
        <dbReference type="EMBL" id="MEJ2860435.1"/>
    </source>
</evidence>
<dbReference type="SUPFAM" id="SSF160631">
    <property type="entry name" value="SMI1/KNR4-like"/>
    <property type="match status" value="1"/>
</dbReference>
<dbReference type="EMBL" id="JBBEGM010000001">
    <property type="protein sequence ID" value="MEJ2860435.1"/>
    <property type="molecule type" value="Genomic_DNA"/>
</dbReference>
<dbReference type="Proteomes" id="UP001369736">
    <property type="component" value="Unassembled WGS sequence"/>
</dbReference>